<sequence length="284" mass="31412">MTTKSESQDGPNEVTAALTFTRGSESFSSPSIEVEESASKQRINFRATMNRFSPFRVYSINFSVLKGLEKGTYELGESNERVTASFSSSEYPSTTYLAWRGNVKFENAPTLTDLVGTFEFEAKSEAPQRPETATLKHGFFSLHDGVTNSSSGSLSVDAFIDTVPPTVEAKQQVSFKSTSIDMRNTPDRFLEVVAFDKNNSAYVYLNIPKGKLDEKRLDIGAEEDGANAIVHFRKGPYFERGTTGSINIDFNHSSQTLIADFSYADEYGNQFKQGHVQVTGLSTK</sequence>
<reference evidence="1 2" key="1">
    <citation type="submission" date="2019-11" db="EMBL/GenBank/DDBJ databases">
        <title>Epiphytic Pseudomonas syringae from cherry orchards.</title>
        <authorList>
            <person name="Hulin M.T."/>
        </authorList>
    </citation>
    <scope>NUCLEOTIDE SEQUENCE [LARGE SCALE GENOMIC DNA]</scope>
    <source>
        <strain evidence="1 2">PA-6-9F</strain>
    </source>
</reference>
<evidence type="ECO:0000313" key="2">
    <source>
        <dbReference type="Proteomes" id="UP000814172"/>
    </source>
</evidence>
<evidence type="ECO:0000313" key="1">
    <source>
        <dbReference type="EMBL" id="MCF5055402.1"/>
    </source>
</evidence>
<organism evidence="1 2">
    <name type="scientific">Pseudomonas proteolytica</name>
    <dbReference type="NCBI Taxonomy" id="219574"/>
    <lineage>
        <taxon>Bacteria</taxon>
        <taxon>Pseudomonadati</taxon>
        <taxon>Pseudomonadota</taxon>
        <taxon>Gammaproteobacteria</taxon>
        <taxon>Pseudomonadales</taxon>
        <taxon>Pseudomonadaceae</taxon>
        <taxon>Pseudomonas</taxon>
    </lineage>
</organism>
<dbReference type="Proteomes" id="UP000814172">
    <property type="component" value="Unassembled WGS sequence"/>
</dbReference>
<proteinExistence type="predicted"/>
<name>A0AAW4ZV51_9PSED</name>
<keyword evidence="2" id="KW-1185">Reference proteome</keyword>
<accession>A0AAW4ZV51</accession>
<gene>
    <name evidence="1" type="ORF">GIW75_00225</name>
</gene>
<comment type="caution">
    <text evidence="1">The sequence shown here is derived from an EMBL/GenBank/DDBJ whole genome shotgun (WGS) entry which is preliminary data.</text>
</comment>
<dbReference type="EMBL" id="WKEW01000001">
    <property type="protein sequence ID" value="MCF5055402.1"/>
    <property type="molecule type" value="Genomic_DNA"/>
</dbReference>
<dbReference type="AlphaFoldDB" id="A0AAW4ZV51"/>
<dbReference type="GeneID" id="55538510"/>
<dbReference type="RefSeq" id="WP_092232173.1">
    <property type="nucleotide sequence ID" value="NZ_FNTR01000004.1"/>
</dbReference>
<protein>
    <submittedName>
        <fullName evidence="1">Uncharacterized protein</fullName>
    </submittedName>
</protein>